<reference evidence="1 2" key="1">
    <citation type="submission" date="2013-05" db="EMBL/GenBank/DDBJ databases">
        <title>Draft genome sequence of Rubidibacter lacunae KORDI 51-2.</title>
        <authorList>
            <person name="Choi D.H."/>
            <person name="Noh J.H."/>
            <person name="Kwon K.-K."/>
            <person name="Lee J.-H."/>
            <person name="Ryu J.-Y."/>
        </authorList>
    </citation>
    <scope>NUCLEOTIDE SEQUENCE [LARGE SCALE GENOMIC DNA]</scope>
    <source>
        <strain evidence="1 2">KORDI 51-2</strain>
    </source>
</reference>
<protein>
    <submittedName>
        <fullName evidence="1">Uncharacterized protein</fullName>
    </submittedName>
</protein>
<keyword evidence="2" id="KW-1185">Reference proteome</keyword>
<evidence type="ECO:0000313" key="2">
    <source>
        <dbReference type="Proteomes" id="UP000016960"/>
    </source>
</evidence>
<dbReference type="Proteomes" id="UP000016960">
    <property type="component" value="Unassembled WGS sequence"/>
</dbReference>
<organism evidence="1 2">
    <name type="scientific">Rubidibacter lacunae KORDI 51-2</name>
    <dbReference type="NCBI Taxonomy" id="582515"/>
    <lineage>
        <taxon>Bacteria</taxon>
        <taxon>Bacillati</taxon>
        <taxon>Cyanobacteriota</taxon>
        <taxon>Cyanophyceae</taxon>
        <taxon>Oscillatoriophycideae</taxon>
        <taxon>Chroococcales</taxon>
        <taxon>Aphanothecaceae</taxon>
        <taxon>Rubidibacter</taxon>
    </lineage>
</organism>
<sequence>MPDPILDFNTGWEEAIDSFLSNLLAFAFLECDGRLT</sequence>
<gene>
    <name evidence="1" type="ORF">KR51_00005550</name>
</gene>
<proteinExistence type="predicted"/>
<comment type="caution">
    <text evidence="1">The sequence shown here is derived from an EMBL/GenBank/DDBJ whole genome shotgun (WGS) entry which is preliminary data.</text>
</comment>
<dbReference type="InParanoid" id="U5DDX3"/>
<evidence type="ECO:0000313" key="1">
    <source>
        <dbReference type="EMBL" id="ERN42708.1"/>
    </source>
</evidence>
<name>U5DDX3_9CHRO</name>
<dbReference type="EMBL" id="ASSJ01000008">
    <property type="protein sequence ID" value="ERN42708.1"/>
    <property type="molecule type" value="Genomic_DNA"/>
</dbReference>
<dbReference type="AlphaFoldDB" id="U5DDX3"/>
<accession>U5DDX3</accession>
<dbReference type="STRING" id="582515.KR51_00005550"/>